<dbReference type="SUPFAM" id="SSF51735">
    <property type="entry name" value="NAD(P)-binding Rossmann-fold domains"/>
    <property type="match status" value="1"/>
</dbReference>
<reference evidence="2 4" key="1">
    <citation type="journal article" date="2019" name="Nat. Med.">
        <title>A library of human gut bacterial isolates paired with longitudinal multiomics data enables mechanistic microbiome research.</title>
        <authorList>
            <person name="Poyet M."/>
            <person name="Groussin M."/>
            <person name="Gibbons S.M."/>
            <person name="Avila-Pacheco J."/>
            <person name="Jiang X."/>
            <person name="Kearney S.M."/>
            <person name="Perrotta A.R."/>
            <person name="Berdy B."/>
            <person name="Zhao S."/>
            <person name="Lieberman T.D."/>
            <person name="Swanson P.K."/>
            <person name="Smith M."/>
            <person name="Roesemann S."/>
            <person name="Alexander J.E."/>
            <person name="Rich S.A."/>
            <person name="Livny J."/>
            <person name="Vlamakis H."/>
            <person name="Clish C."/>
            <person name="Bullock K."/>
            <person name="Deik A."/>
            <person name="Scott J."/>
            <person name="Pierce K.A."/>
            <person name="Xavier R.J."/>
            <person name="Alm E.J."/>
        </authorList>
    </citation>
    <scope>NUCLEOTIDE SEQUENCE [LARGE SCALE GENOMIC DNA]</scope>
    <source>
        <strain evidence="2 4">BIOML-A2</strain>
    </source>
</reference>
<dbReference type="InterPro" id="IPR036291">
    <property type="entry name" value="NAD(P)-bd_dom_sf"/>
</dbReference>
<dbReference type="InterPro" id="IPR051729">
    <property type="entry name" value="Opine/Lysopine_DH"/>
</dbReference>
<dbReference type="EMBL" id="WDPD01000001">
    <property type="protein sequence ID" value="KAB7462442.1"/>
    <property type="molecule type" value="Genomic_DNA"/>
</dbReference>
<reference evidence="3" key="2">
    <citation type="submission" date="2019-11" db="EMBL/GenBank/DDBJ databases">
        <authorList>
            <person name="Feng L."/>
        </authorList>
    </citation>
    <scope>NUCLEOTIDE SEQUENCE</scope>
    <source>
        <strain evidence="3">BdentiumLFYP24</strain>
    </source>
</reference>
<dbReference type="GO" id="GO:0047129">
    <property type="term" value="F:opine dehydrogenase activity"/>
    <property type="evidence" value="ECO:0007669"/>
    <property type="project" value="UniProtKB-EC"/>
</dbReference>
<evidence type="ECO:0000313" key="3">
    <source>
        <dbReference type="EMBL" id="VYT05370.1"/>
    </source>
</evidence>
<dbReference type="EMBL" id="CACRSP010000004">
    <property type="protein sequence ID" value="VYT05370.1"/>
    <property type="molecule type" value="Genomic_DNA"/>
</dbReference>
<sequence length="361" mass="40193">MKVAILSAGNTGLAAALHLQSLGYDPMVYTRDEAKLAALRDGSIVSAGSMEGIWNIDASNELDEVLSNADFIVICTWANAHNDIFERIRDWARTHVDPIRIIIFNGNWGAYEAFQTFSDGQVIQPSRLTIAETAGMPYVAELSFDGKSSDNGISLEIKGIKTSIEVSYAIDHDDANILRKFLHRAYREVHHCDTVFTSSLMAPNPIIHAPLCLLNMTKIEMGSDYRILSEGFTERMENLVRHIDDERHALADALGSSYTPIVKQLNSFWGSDYGTLLQLFQSNSVYSTLHGPKDVRHRFIQEDLPYGIKPIVDLGRLLNVPVTACSALLTLYEDYLGRPFNGPIFNKSIVDKLRQPSANLS</sequence>
<dbReference type="RefSeq" id="WP_034522444.1">
    <property type="nucleotide sequence ID" value="NZ_CACRSP010000004.1"/>
</dbReference>
<dbReference type="InterPro" id="IPR008927">
    <property type="entry name" value="6-PGluconate_DH-like_C_sf"/>
</dbReference>
<dbReference type="EC" id="1.5.1.28" evidence="3"/>
<dbReference type="Gene3D" id="1.10.1040.10">
    <property type="entry name" value="N-(1-d-carboxylethyl)-l-norvaline Dehydrogenase, domain 2"/>
    <property type="match status" value="1"/>
</dbReference>
<protein>
    <submittedName>
        <fullName evidence="2">NAD/NADP octopine/nopaline dehydrogenase</fullName>
    </submittedName>
    <submittedName>
        <fullName evidence="3">Opine dehydrogenase</fullName>
        <ecNumber evidence="3">1.5.1.28</ecNumber>
    </submittedName>
</protein>
<dbReference type="AlphaFoldDB" id="A0A6N2TI11"/>
<dbReference type="SUPFAM" id="SSF48179">
    <property type="entry name" value="6-phosphogluconate dehydrogenase C-terminal domain-like"/>
    <property type="match status" value="1"/>
</dbReference>
<accession>A0A6N2TI11</accession>
<dbReference type="PANTHER" id="PTHR38015">
    <property type="entry name" value="BLR6086 PROTEIN"/>
    <property type="match status" value="1"/>
</dbReference>
<gene>
    <name evidence="3" type="primary">odh</name>
    <name evidence="3" type="ORF">BDLFYP24_02013</name>
    <name evidence="2" type="ORF">GBB04_01305</name>
</gene>
<feature type="domain" description="Opine dehydrogenase" evidence="1">
    <location>
        <begin position="192"/>
        <end position="334"/>
    </location>
</feature>
<dbReference type="InterPro" id="IPR003421">
    <property type="entry name" value="Opine_DH"/>
</dbReference>
<proteinExistence type="predicted"/>
<dbReference type="PANTHER" id="PTHR38015:SF1">
    <property type="entry name" value="OPINE DEHYDROGENASE DOMAIN-CONTAINING PROTEIN"/>
    <property type="match status" value="1"/>
</dbReference>
<keyword evidence="3" id="KW-0560">Oxidoreductase</keyword>
<dbReference type="InterPro" id="IPR013328">
    <property type="entry name" value="6PGD_dom2"/>
</dbReference>
<name>A0A6N2TI11_9BIFI</name>
<organism evidence="3">
    <name type="scientific">Bifidobacterium dentium</name>
    <dbReference type="NCBI Taxonomy" id="1689"/>
    <lineage>
        <taxon>Bacteria</taxon>
        <taxon>Bacillati</taxon>
        <taxon>Actinomycetota</taxon>
        <taxon>Actinomycetes</taxon>
        <taxon>Bifidobacteriales</taxon>
        <taxon>Bifidobacteriaceae</taxon>
        <taxon>Bifidobacterium</taxon>
    </lineage>
</organism>
<evidence type="ECO:0000313" key="4">
    <source>
        <dbReference type="Proteomes" id="UP000429211"/>
    </source>
</evidence>
<dbReference type="Pfam" id="PF02317">
    <property type="entry name" value="Octopine_DH"/>
    <property type="match status" value="1"/>
</dbReference>
<dbReference type="Gene3D" id="3.40.50.720">
    <property type="entry name" value="NAD(P)-binding Rossmann-like Domain"/>
    <property type="match status" value="1"/>
</dbReference>
<dbReference type="Proteomes" id="UP000429211">
    <property type="component" value="Unassembled WGS sequence"/>
</dbReference>
<evidence type="ECO:0000259" key="1">
    <source>
        <dbReference type="Pfam" id="PF02317"/>
    </source>
</evidence>
<evidence type="ECO:0000313" key="2">
    <source>
        <dbReference type="EMBL" id="KAB7462442.1"/>
    </source>
</evidence>